<feature type="non-terminal residue" evidence="2">
    <location>
        <position position="1"/>
    </location>
</feature>
<dbReference type="InterPro" id="IPR045802">
    <property type="entry name" value="GRV2/DNAJC13_N"/>
</dbReference>
<gene>
    <name evidence="2" type="ORF">OSB1V03_LOCUS19525</name>
</gene>
<dbReference type="PANTHER" id="PTHR36983:SF2">
    <property type="entry name" value="DNAJ HOMOLOG SUBFAMILY C MEMBER 13"/>
    <property type="match status" value="1"/>
</dbReference>
<dbReference type="AlphaFoldDB" id="A0A7R9LMK4"/>
<proteinExistence type="predicted"/>
<dbReference type="EMBL" id="CAJPIZ010028911">
    <property type="protein sequence ID" value="CAG2119577.1"/>
    <property type="molecule type" value="Genomic_DNA"/>
</dbReference>
<organism evidence="2">
    <name type="scientific">Medioppia subpectinata</name>
    <dbReference type="NCBI Taxonomy" id="1979941"/>
    <lineage>
        <taxon>Eukaryota</taxon>
        <taxon>Metazoa</taxon>
        <taxon>Ecdysozoa</taxon>
        <taxon>Arthropoda</taxon>
        <taxon>Chelicerata</taxon>
        <taxon>Arachnida</taxon>
        <taxon>Acari</taxon>
        <taxon>Acariformes</taxon>
        <taxon>Sarcoptiformes</taxon>
        <taxon>Oribatida</taxon>
        <taxon>Brachypylina</taxon>
        <taxon>Oppioidea</taxon>
        <taxon>Oppiidae</taxon>
        <taxon>Medioppia</taxon>
    </lineage>
</organism>
<evidence type="ECO:0000313" key="3">
    <source>
        <dbReference type="Proteomes" id="UP000759131"/>
    </source>
</evidence>
<feature type="domain" description="DnaJ homologue subfamily C GRV2/DNAJC13 N-terminal" evidence="1">
    <location>
        <begin position="1"/>
        <end position="428"/>
    </location>
</feature>
<sequence>DELLRRICDIAWNCVGVVLRVKKESISLDQIQSQRFGRYSDDDSITSLFEFNVHKISARHQSEPIKRVLCLTDTCLVERDPNSYLIVTLRPLSDVFALIRETANPQMFSIEYINGDIRSYSSTDRDAFLASIMDGVRASGNIDVHVKMNHSQRAHRFTPYYARVDEEVESQHLKFLQTPPSHWTFNEAIIRFNANCSYSGLTHSVTQDGLFAENKEKMIFNALAAFADRDGEHNETNDQHLEQQFQTLRRLVASKAGFSSFTANPRFRECLGLKVVRSLKQNNDNVIHSAIDMLCALMQPMHDDYDLRQEQLNKSSLLSSKSFLESLLDVMKLHVDRGTGALVVSSMLDFLTFSLCAPYSETTDGGHFDTLLEMVAAYGRPIFRLFQHPSLAIVKGAGLVMKALIEEGSPEISAKMQELALAEGALLR</sequence>
<dbReference type="PANTHER" id="PTHR36983">
    <property type="entry name" value="DNAJ HOMOLOG SUBFAMILY C MEMBER 13"/>
    <property type="match status" value="1"/>
</dbReference>
<dbReference type="GO" id="GO:0010008">
    <property type="term" value="C:endosome membrane"/>
    <property type="evidence" value="ECO:0007669"/>
    <property type="project" value="TreeGrafter"/>
</dbReference>
<dbReference type="EMBL" id="OC883486">
    <property type="protein sequence ID" value="CAD7643293.1"/>
    <property type="molecule type" value="Genomic_DNA"/>
</dbReference>
<dbReference type="InterPro" id="IPR044978">
    <property type="entry name" value="GRV2/DNAJC13"/>
</dbReference>
<dbReference type="GO" id="GO:0006898">
    <property type="term" value="P:receptor-mediated endocytosis"/>
    <property type="evidence" value="ECO:0007669"/>
    <property type="project" value="TreeGrafter"/>
</dbReference>
<keyword evidence="3" id="KW-1185">Reference proteome</keyword>
<dbReference type="Proteomes" id="UP000759131">
    <property type="component" value="Unassembled WGS sequence"/>
</dbReference>
<name>A0A7R9LMK4_9ACAR</name>
<accession>A0A7R9LMK4</accession>
<feature type="non-terminal residue" evidence="2">
    <location>
        <position position="428"/>
    </location>
</feature>
<evidence type="ECO:0000313" key="2">
    <source>
        <dbReference type="EMBL" id="CAD7643293.1"/>
    </source>
</evidence>
<reference evidence="2" key="1">
    <citation type="submission" date="2020-11" db="EMBL/GenBank/DDBJ databases">
        <authorList>
            <person name="Tran Van P."/>
        </authorList>
    </citation>
    <scope>NUCLEOTIDE SEQUENCE</scope>
</reference>
<evidence type="ECO:0000259" key="1">
    <source>
        <dbReference type="Pfam" id="PF19432"/>
    </source>
</evidence>
<dbReference type="GO" id="GO:2000641">
    <property type="term" value="P:regulation of early endosome to late endosome transport"/>
    <property type="evidence" value="ECO:0007669"/>
    <property type="project" value="InterPro"/>
</dbReference>
<protein>
    <recommendedName>
        <fullName evidence="1">DnaJ homologue subfamily C GRV2/DNAJC13 N-terminal domain-containing protein</fullName>
    </recommendedName>
</protein>
<dbReference type="Pfam" id="PF19432">
    <property type="entry name" value="RME-8_N"/>
    <property type="match status" value="1"/>
</dbReference>
<dbReference type="OrthoDB" id="69656at2759"/>
<dbReference type="GO" id="GO:0007032">
    <property type="term" value="P:endosome organization"/>
    <property type="evidence" value="ECO:0007669"/>
    <property type="project" value="InterPro"/>
</dbReference>